<reference evidence="9" key="1">
    <citation type="submission" date="2021-01" db="EMBL/GenBank/DDBJ databases">
        <authorList>
            <person name="Corre E."/>
            <person name="Pelletier E."/>
            <person name="Niang G."/>
            <person name="Scheremetjew M."/>
            <person name="Finn R."/>
            <person name="Kale V."/>
            <person name="Holt S."/>
            <person name="Cochrane G."/>
            <person name="Meng A."/>
            <person name="Brown T."/>
            <person name="Cohen L."/>
        </authorList>
    </citation>
    <scope>NUCLEOTIDE SEQUENCE</scope>
    <source>
        <strain evidence="9">CCMP125</strain>
    </source>
</reference>
<keyword evidence="3 7" id="KW-0812">Transmembrane</keyword>
<feature type="region of interest" description="Disordered" evidence="6">
    <location>
        <begin position="413"/>
        <end position="440"/>
    </location>
</feature>
<sequence>MSDRYARINHGYMDEKDCNNYAPQDKPQACLDGSADAQTAVAVEQFISNGLTFLTSSMVGSLSDEYGRKGILLLGVFLATLSPLFLLLIQIHPHMSPIWYYTVGALQGLVNWMAVALSALSDVMPPQWRAASFGMVMAGFSVGFACAPQLALLLGHFNVTILSLTVVMVAFVVILVFFPETLPEAAAARAQLVRLEQVADLTGREKYLWYMARPFRELSILNRSEIFRMLSLMAFVSGISSSGSQSLLLYYIEERIGFDDKDIAVLFSVIGFCGIFIQVVVLKIANDLMGERRVLIFSFAVGAMHAVLYAVATKKFLIYVAAALASLLMMSFPTISAIKSNNVNSTEQGRIQGALYSVQALASSVGPSIFRVVYHYTKDGQLLGAGSMFLVATVFYVAASICAYFLPPEANSRRAEDPAESSPPDPTDPEPEIGADTPLI</sequence>
<feature type="transmembrane region" description="Helical" evidence="7">
    <location>
        <begin position="98"/>
        <end position="120"/>
    </location>
</feature>
<feature type="transmembrane region" description="Helical" evidence="7">
    <location>
        <begin position="263"/>
        <end position="282"/>
    </location>
</feature>
<dbReference type="AlphaFoldDB" id="A0A7S2YCJ5"/>
<dbReference type="PANTHER" id="PTHR23504:SF1">
    <property type="entry name" value="GH21943P-RELATED"/>
    <property type="match status" value="1"/>
</dbReference>
<dbReference type="PRINTS" id="PR01035">
    <property type="entry name" value="TCRTETA"/>
</dbReference>
<feature type="transmembrane region" description="Helical" evidence="7">
    <location>
        <begin position="350"/>
        <end position="370"/>
    </location>
</feature>
<feature type="transmembrane region" description="Helical" evidence="7">
    <location>
        <begin position="157"/>
        <end position="178"/>
    </location>
</feature>
<feature type="domain" description="Major facilitator superfamily (MFS) profile" evidence="8">
    <location>
        <begin position="1"/>
        <end position="411"/>
    </location>
</feature>
<evidence type="ECO:0000256" key="1">
    <source>
        <dbReference type="ARBA" id="ARBA00004141"/>
    </source>
</evidence>
<protein>
    <recommendedName>
        <fullName evidence="8">Major facilitator superfamily (MFS) profile domain-containing protein</fullName>
    </recommendedName>
</protein>
<evidence type="ECO:0000256" key="3">
    <source>
        <dbReference type="ARBA" id="ARBA00022692"/>
    </source>
</evidence>
<evidence type="ECO:0000256" key="5">
    <source>
        <dbReference type="ARBA" id="ARBA00023136"/>
    </source>
</evidence>
<keyword evidence="2" id="KW-0813">Transport</keyword>
<dbReference type="InterPro" id="IPR036259">
    <property type="entry name" value="MFS_trans_sf"/>
</dbReference>
<feature type="transmembrane region" description="Helical" evidence="7">
    <location>
        <begin position="226"/>
        <end position="251"/>
    </location>
</feature>
<feature type="transmembrane region" description="Helical" evidence="7">
    <location>
        <begin position="71"/>
        <end position="92"/>
    </location>
</feature>
<dbReference type="InterPro" id="IPR001958">
    <property type="entry name" value="Tet-R_TetA/multi-R_MdtG-like"/>
</dbReference>
<keyword evidence="5 7" id="KW-0472">Membrane</keyword>
<name>A0A7S2YCJ5_9STRA</name>
<proteinExistence type="predicted"/>
<feature type="transmembrane region" description="Helical" evidence="7">
    <location>
        <begin position="318"/>
        <end position="338"/>
    </location>
</feature>
<evidence type="ECO:0000256" key="4">
    <source>
        <dbReference type="ARBA" id="ARBA00022989"/>
    </source>
</evidence>
<evidence type="ECO:0000256" key="2">
    <source>
        <dbReference type="ARBA" id="ARBA00022448"/>
    </source>
</evidence>
<dbReference type="Pfam" id="PF07690">
    <property type="entry name" value="MFS_1"/>
    <property type="match status" value="1"/>
</dbReference>
<dbReference type="PROSITE" id="PS50850">
    <property type="entry name" value="MFS"/>
    <property type="match status" value="1"/>
</dbReference>
<organism evidence="9">
    <name type="scientific">Entomoneis paludosa</name>
    <dbReference type="NCBI Taxonomy" id="265537"/>
    <lineage>
        <taxon>Eukaryota</taxon>
        <taxon>Sar</taxon>
        <taxon>Stramenopiles</taxon>
        <taxon>Ochrophyta</taxon>
        <taxon>Bacillariophyta</taxon>
        <taxon>Bacillariophyceae</taxon>
        <taxon>Bacillariophycidae</taxon>
        <taxon>Entomoneidaceae</taxon>
        <taxon>Entomoneis</taxon>
    </lineage>
</organism>
<feature type="transmembrane region" description="Helical" evidence="7">
    <location>
        <begin position="132"/>
        <end position="151"/>
    </location>
</feature>
<dbReference type="Gene3D" id="1.20.1250.20">
    <property type="entry name" value="MFS general substrate transporter like domains"/>
    <property type="match status" value="1"/>
</dbReference>
<evidence type="ECO:0000259" key="8">
    <source>
        <dbReference type="PROSITE" id="PS50850"/>
    </source>
</evidence>
<dbReference type="PANTHER" id="PTHR23504">
    <property type="entry name" value="MAJOR FACILITATOR SUPERFAMILY DOMAIN-CONTAINING PROTEIN 10"/>
    <property type="match status" value="1"/>
</dbReference>
<dbReference type="InterPro" id="IPR011701">
    <property type="entry name" value="MFS"/>
</dbReference>
<dbReference type="InterPro" id="IPR020846">
    <property type="entry name" value="MFS_dom"/>
</dbReference>
<gene>
    <name evidence="9" type="ORF">APAL1065_LOCUS12915</name>
</gene>
<dbReference type="EMBL" id="HBHT01019256">
    <property type="protein sequence ID" value="CAD9967713.1"/>
    <property type="molecule type" value="Transcribed_RNA"/>
</dbReference>
<feature type="transmembrane region" description="Helical" evidence="7">
    <location>
        <begin position="382"/>
        <end position="406"/>
    </location>
</feature>
<keyword evidence="4 7" id="KW-1133">Transmembrane helix</keyword>
<evidence type="ECO:0000256" key="6">
    <source>
        <dbReference type="SAM" id="MobiDB-lite"/>
    </source>
</evidence>
<feature type="transmembrane region" description="Helical" evidence="7">
    <location>
        <begin position="294"/>
        <end position="312"/>
    </location>
</feature>
<evidence type="ECO:0000313" key="9">
    <source>
        <dbReference type="EMBL" id="CAD9967713.1"/>
    </source>
</evidence>
<dbReference type="SUPFAM" id="SSF103473">
    <property type="entry name" value="MFS general substrate transporter"/>
    <property type="match status" value="1"/>
</dbReference>
<dbReference type="GO" id="GO:0022857">
    <property type="term" value="F:transmembrane transporter activity"/>
    <property type="evidence" value="ECO:0007669"/>
    <property type="project" value="InterPro"/>
</dbReference>
<comment type="subcellular location">
    <subcellularLocation>
        <location evidence="1">Membrane</location>
        <topology evidence="1">Multi-pass membrane protein</topology>
    </subcellularLocation>
</comment>
<accession>A0A7S2YCJ5</accession>
<evidence type="ECO:0000256" key="7">
    <source>
        <dbReference type="SAM" id="Phobius"/>
    </source>
</evidence>
<dbReference type="GO" id="GO:0016020">
    <property type="term" value="C:membrane"/>
    <property type="evidence" value="ECO:0007669"/>
    <property type="project" value="UniProtKB-SubCell"/>
</dbReference>